<proteinExistence type="predicted"/>
<sequence length="84" mass="8317">MIAWTPCGAGWNVPDAVPSVIGACAPADAELEVAATGRPLETIHGVPAGGSVGGVLVLLPGVPQAASDVTRSARTGKTRRGMAK</sequence>
<dbReference type="EMBL" id="BOMN01000004">
    <property type="protein sequence ID" value="GIE17187.1"/>
    <property type="molecule type" value="Genomic_DNA"/>
</dbReference>
<accession>A0ABQ3ZF88</accession>
<dbReference type="Proteomes" id="UP000603200">
    <property type="component" value="Unassembled WGS sequence"/>
</dbReference>
<evidence type="ECO:0000313" key="1">
    <source>
        <dbReference type="EMBL" id="GIE17187.1"/>
    </source>
</evidence>
<reference evidence="1 2" key="1">
    <citation type="submission" date="2021-01" db="EMBL/GenBank/DDBJ databases">
        <title>Whole genome shotgun sequence of Actinoplanes humidus NBRC 14915.</title>
        <authorList>
            <person name="Komaki H."/>
            <person name="Tamura T."/>
        </authorList>
    </citation>
    <scope>NUCLEOTIDE SEQUENCE [LARGE SCALE GENOMIC DNA]</scope>
    <source>
        <strain evidence="1 2">NBRC 14915</strain>
    </source>
</reference>
<comment type="caution">
    <text evidence="1">The sequence shown here is derived from an EMBL/GenBank/DDBJ whole genome shotgun (WGS) entry which is preliminary data.</text>
</comment>
<organism evidence="1 2">
    <name type="scientific">Winogradskya humida</name>
    <dbReference type="NCBI Taxonomy" id="113566"/>
    <lineage>
        <taxon>Bacteria</taxon>
        <taxon>Bacillati</taxon>
        <taxon>Actinomycetota</taxon>
        <taxon>Actinomycetes</taxon>
        <taxon>Micromonosporales</taxon>
        <taxon>Micromonosporaceae</taxon>
        <taxon>Winogradskya</taxon>
    </lineage>
</organism>
<gene>
    <name evidence="1" type="ORF">Ahu01nite_002890</name>
</gene>
<keyword evidence="2" id="KW-1185">Reference proteome</keyword>
<evidence type="ECO:0000313" key="2">
    <source>
        <dbReference type="Proteomes" id="UP000603200"/>
    </source>
</evidence>
<name>A0ABQ3ZF88_9ACTN</name>
<protein>
    <submittedName>
        <fullName evidence="1">Uncharacterized protein</fullName>
    </submittedName>
</protein>